<sequence>MYMYCYPSEEGTTDGESMKTLFCIPHQWELQNRVDAKSGHSAIKVHSHKLDLKQAVKPVKNASICLIDLMCSSQEVEDCRGAASDDKAKELDLTYSLPLTPLLPLTLILDSPQSSFSTVSSIVTFAFTFQPTIFFLMSDLTRPTLLKLVQSLASVTNVNALPDHLAFPDHASNPQTAKVHQFHRDCKRKREEFQTTSDALDSERRPCNVSNHHSKKKDSRTPAQQQNDREHKRKRMNIGQYKFQGQNIMKHVVDHWLVKYDLEYLPATKPAFWYIDREYDIVKWDDKSTKLLVDGDQHIFVACVSREGEWSLEIVKGFCDALAETQASF</sequence>
<name>A0ACB8TZZ8_9APHY</name>
<proteinExistence type="predicted"/>
<accession>A0ACB8TZZ8</accession>
<evidence type="ECO:0000313" key="1">
    <source>
        <dbReference type="EMBL" id="KAI0087657.1"/>
    </source>
</evidence>
<dbReference type="EMBL" id="MU274917">
    <property type="protein sequence ID" value="KAI0087657.1"/>
    <property type="molecule type" value="Genomic_DNA"/>
</dbReference>
<dbReference type="Proteomes" id="UP001055072">
    <property type="component" value="Unassembled WGS sequence"/>
</dbReference>
<protein>
    <submittedName>
        <fullName evidence="1">Uncharacterized protein</fullName>
    </submittedName>
</protein>
<reference evidence="1" key="1">
    <citation type="journal article" date="2021" name="Environ. Microbiol.">
        <title>Gene family expansions and transcriptome signatures uncover fungal adaptations to wood decay.</title>
        <authorList>
            <person name="Hage H."/>
            <person name="Miyauchi S."/>
            <person name="Viragh M."/>
            <person name="Drula E."/>
            <person name="Min B."/>
            <person name="Chaduli D."/>
            <person name="Navarro D."/>
            <person name="Favel A."/>
            <person name="Norest M."/>
            <person name="Lesage-Meessen L."/>
            <person name="Balint B."/>
            <person name="Merenyi Z."/>
            <person name="de Eugenio L."/>
            <person name="Morin E."/>
            <person name="Martinez A.T."/>
            <person name="Baldrian P."/>
            <person name="Stursova M."/>
            <person name="Martinez M.J."/>
            <person name="Novotny C."/>
            <person name="Magnuson J.K."/>
            <person name="Spatafora J.W."/>
            <person name="Maurice S."/>
            <person name="Pangilinan J."/>
            <person name="Andreopoulos W."/>
            <person name="LaButti K."/>
            <person name="Hundley H."/>
            <person name="Na H."/>
            <person name="Kuo A."/>
            <person name="Barry K."/>
            <person name="Lipzen A."/>
            <person name="Henrissat B."/>
            <person name="Riley R."/>
            <person name="Ahrendt S."/>
            <person name="Nagy L.G."/>
            <person name="Grigoriev I.V."/>
            <person name="Martin F."/>
            <person name="Rosso M.N."/>
        </authorList>
    </citation>
    <scope>NUCLEOTIDE SEQUENCE</scope>
    <source>
        <strain evidence="1">CBS 384.51</strain>
    </source>
</reference>
<organism evidence="1 2">
    <name type="scientific">Irpex rosettiformis</name>
    <dbReference type="NCBI Taxonomy" id="378272"/>
    <lineage>
        <taxon>Eukaryota</taxon>
        <taxon>Fungi</taxon>
        <taxon>Dikarya</taxon>
        <taxon>Basidiomycota</taxon>
        <taxon>Agaricomycotina</taxon>
        <taxon>Agaricomycetes</taxon>
        <taxon>Polyporales</taxon>
        <taxon>Irpicaceae</taxon>
        <taxon>Irpex</taxon>
    </lineage>
</organism>
<comment type="caution">
    <text evidence="1">The sequence shown here is derived from an EMBL/GenBank/DDBJ whole genome shotgun (WGS) entry which is preliminary data.</text>
</comment>
<keyword evidence="2" id="KW-1185">Reference proteome</keyword>
<evidence type="ECO:0000313" key="2">
    <source>
        <dbReference type="Proteomes" id="UP001055072"/>
    </source>
</evidence>
<gene>
    <name evidence="1" type="ORF">BDY19DRAFT_907471</name>
</gene>